<sequence length="375" mass="40057">MKPYERLGLVAGLGGLGALGGLAAAGAGRALARRREDSRDDPYAGIDFTAIYSDEASTVTTDDGLALAVRTVDLGGLQSRETPEVTVLFVHGFSLRMASWHFQRFDLAAAWADRRIRMVFFDHRGHGKSDAAPPETCTIAQISDDVGAVMRTVAPSGSVVLCGHSMGGMSIMALARRHPELFGPDGPVAGVALVATAAKGLTEAGLARGLRNPLVDAFRATVRHTPRVIEAGRDLTRLILEPVLVSASFGPDFHSAALGRAVEKMIQNTPISTVVSFLNALEHHDESMGLPVIAQVPTTVVCGTADQMTPLPNSLHMFGDLGDDSRLDIVDGAGHMVLMEQPDRVTDAIADLVERSRSALPQPRRRRIPLLGRRR</sequence>
<dbReference type="InterPro" id="IPR029058">
    <property type="entry name" value="AB_hydrolase_fold"/>
</dbReference>
<dbReference type="EMBL" id="BAFB01000028">
    <property type="protein sequence ID" value="GAB32809.1"/>
    <property type="molecule type" value="Genomic_DNA"/>
</dbReference>
<dbReference type="SUPFAM" id="SSF53474">
    <property type="entry name" value="alpha/beta-Hydrolases"/>
    <property type="match status" value="1"/>
</dbReference>
<evidence type="ECO:0000259" key="1">
    <source>
        <dbReference type="Pfam" id="PF12146"/>
    </source>
</evidence>
<protein>
    <submittedName>
        <fullName evidence="2">Hydrolase</fullName>
    </submittedName>
</protein>
<dbReference type="STRING" id="1108044.GOOTI_028_00030"/>
<accession>H5TH51</accession>
<dbReference type="PANTHER" id="PTHR43194">
    <property type="entry name" value="HYDROLASE ALPHA/BETA FOLD FAMILY"/>
    <property type="match status" value="1"/>
</dbReference>
<keyword evidence="2" id="KW-0378">Hydrolase</keyword>
<proteinExistence type="predicted"/>
<organism evidence="2 3">
    <name type="scientific">Gordonia otitidis (strain DSM 44809 / CCUG 52243 / JCM 12355 / NBRC 100426 / IFM 10032)</name>
    <dbReference type="NCBI Taxonomy" id="1108044"/>
    <lineage>
        <taxon>Bacteria</taxon>
        <taxon>Bacillati</taxon>
        <taxon>Actinomycetota</taxon>
        <taxon>Actinomycetes</taxon>
        <taxon>Mycobacteriales</taxon>
        <taxon>Gordoniaceae</taxon>
        <taxon>Gordonia</taxon>
    </lineage>
</organism>
<dbReference type="PANTHER" id="PTHR43194:SF2">
    <property type="entry name" value="PEROXISOMAL MEMBRANE PROTEIN LPX1"/>
    <property type="match status" value="1"/>
</dbReference>
<dbReference type="OrthoDB" id="5422338at2"/>
<dbReference type="InterPro" id="IPR000639">
    <property type="entry name" value="Epox_hydrolase-like"/>
</dbReference>
<gene>
    <name evidence="2" type="ORF">GOOTI_028_00030</name>
</gene>
<dbReference type="GO" id="GO:0016787">
    <property type="term" value="F:hydrolase activity"/>
    <property type="evidence" value="ECO:0007669"/>
    <property type="project" value="UniProtKB-KW"/>
</dbReference>
<feature type="domain" description="Serine aminopeptidase S33" evidence="1">
    <location>
        <begin position="83"/>
        <end position="341"/>
    </location>
</feature>
<dbReference type="InterPro" id="IPR050228">
    <property type="entry name" value="Carboxylesterase_BioH"/>
</dbReference>
<keyword evidence="3" id="KW-1185">Reference proteome</keyword>
<dbReference type="Proteomes" id="UP000005038">
    <property type="component" value="Unassembled WGS sequence"/>
</dbReference>
<dbReference type="InterPro" id="IPR022742">
    <property type="entry name" value="Hydrolase_4"/>
</dbReference>
<dbReference type="Gene3D" id="3.40.50.1820">
    <property type="entry name" value="alpha/beta hydrolase"/>
    <property type="match status" value="1"/>
</dbReference>
<dbReference type="Pfam" id="PF12146">
    <property type="entry name" value="Hydrolase_4"/>
    <property type="match status" value="1"/>
</dbReference>
<evidence type="ECO:0000313" key="3">
    <source>
        <dbReference type="Proteomes" id="UP000005038"/>
    </source>
</evidence>
<dbReference type="RefSeq" id="WP_007237073.1">
    <property type="nucleotide sequence ID" value="NZ_BAFB01000028.1"/>
</dbReference>
<dbReference type="PRINTS" id="PR00412">
    <property type="entry name" value="EPOXHYDRLASE"/>
</dbReference>
<evidence type="ECO:0000313" key="2">
    <source>
        <dbReference type="EMBL" id="GAB32809.1"/>
    </source>
</evidence>
<reference evidence="2" key="1">
    <citation type="submission" date="2012-02" db="EMBL/GenBank/DDBJ databases">
        <title>Whole genome shotgun sequence of Gordonia otitidis NBRC 100426.</title>
        <authorList>
            <person name="Yoshida I."/>
            <person name="Hosoyama A."/>
            <person name="Tsuchikane K."/>
            <person name="Katsumata H."/>
            <person name="Yamazaki S."/>
            <person name="Fujita N."/>
        </authorList>
    </citation>
    <scope>NUCLEOTIDE SEQUENCE [LARGE SCALE GENOMIC DNA]</scope>
    <source>
        <strain evidence="2">NBRC 100426</strain>
    </source>
</reference>
<dbReference type="AlphaFoldDB" id="H5TH51"/>
<comment type="caution">
    <text evidence="2">The sequence shown here is derived from an EMBL/GenBank/DDBJ whole genome shotgun (WGS) entry which is preliminary data.</text>
</comment>
<name>H5TH51_GORO1</name>